<organism evidence="2 3">
    <name type="scientific">Linum tenue</name>
    <dbReference type="NCBI Taxonomy" id="586396"/>
    <lineage>
        <taxon>Eukaryota</taxon>
        <taxon>Viridiplantae</taxon>
        <taxon>Streptophyta</taxon>
        <taxon>Embryophyta</taxon>
        <taxon>Tracheophyta</taxon>
        <taxon>Spermatophyta</taxon>
        <taxon>Magnoliopsida</taxon>
        <taxon>eudicotyledons</taxon>
        <taxon>Gunneridae</taxon>
        <taxon>Pentapetalae</taxon>
        <taxon>rosids</taxon>
        <taxon>fabids</taxon>
        <taxon>Malpighiales</taxon>
        <taxon>Linaceae</taxon>
        <taxon>Linum</taxon>
    </lineage>
</organism>
<dbReference type="PANTHER" id="PTHR33264:SF71">
    <property type="match status" value="1"/>
</dbReference>
<dbReference type="AlphaFoldDB" id="A0AAV0IXH3"/>
<gene>
    <name evidence="2" type="ORF">LITE_LOCUS11564</name>
</gene>
<evidence type="ECO:0000256" key="1">
    <source>
        <dbReference type="SAM" id="MobiDB-lite"/>
    </source>
</evidence>
<feature type="region of interest" description="Disordered" evidence="1">
    <location>
        <begin position="203"/>
        <end position="232"/>
    </location>
</feature>
<comment type="caution">
    <text evidence="2">The sequence shown here is derived from an EMBL/GenBank/DDBJ whole genome shotgun (WGS) entry which is preliminary data.</text>
</comment>
<name>A0AAV0IXH3_9ROSI</name>
<feature type="compositionally biased region" description="Polar residues" evidence="1">
    <location>
        <begin position="211"/>
        <end position="232"/>
    </location>
</feature>
<evidence type="ECO:0000313" key="3">
    <source>
        <dbReference type="Proteomes" id="UP001154282"/>
    </source>
</evidence>
<accession>A0AAV0IXH3</accession>
<protein>
    <submittedName>
        <fullName evidence="2">Uncharacterized protein</fullName>
    </submittedName>
</protein>
<evidence type="ECO:0000313" key="2">
    <source>
        <dbReference type="EMBL" id="CAI0402366.1"/>
    </source>
</evidence>
<keyword evidence="3" id="KW-1185">Reference proteome</keyword>
<sequence>MIFDIDSNGSTRRVLTAKEPSLLLIRPSSPTIARRDSFLPPRHRRSYSASDASCCSGRFGELAGGTTAECAAIACCCPCGLANLLFLTIYKVPVGLCKKAMRRKRQQHLMKKGLLLPRARRCQCGCDNTEVQIHPIHGDPQSFDLQMMMGMHLEFDEDDLDATTKKLRSGGGEEMMKLEKEMWETFYDTGFWRSPSQREALGVVGGGKRNSIPSVFDESNNPRESSSTLRKM</sequence>
<dbReference type="EMBL" id="CAMGYJ010000004">
    <property type="protein sequence ID" value="CAI0402366.1"/>
    <property type="molecule type" value="Genomic_DNA"/>
</dbReference>
<proteinExistence type="predicted"/>
<reference evidence="2" key="1">
    <citation type="submission" date="2022-08" db="EMBL/GenBank/DDBJ databases">
        <authorList>
            <person name="Gutierrez-Valencia J."/>
        </authorList>
    </citation>
    <scope>NUCLEOTIDE SEQUENCE</scope>
</reference>
<dbReference type="Proteomes" id="UP001154282">
    <property type="component" value="Unassembled WGS sequence"/>
</dbReference>
<dbReference type="PANTHER" id="PTHR33264">
    <property type="entry name" value="EXPRESSED PROTEIN"/>
    <property type="match status" value="1"/>
</dbReference>